<evidence type="ECO:0000256" key="5">
    <source>
        <dbReference type="PROSITE-ProRule" id="PRU00282"/>
    </source>
</evidence>
<keyword evidence="4 5" id="KW-0472">Membrane</keyword>
<dbReference type="PROSITE" id="PS50920">
    <property type="entry name" value="SOLCAR"/>
    <property type="match status" value="2"/>
</dbReference>
<evidence type="ECO:0000313" key="7">
    <source>
        <dbReference type="EMBL" id="CAK9156469.1"/>
    </source>
</evidence>
<name>A0ABC8SGZ9_9AQUA</name>
<evidence type="ECO:0000256" key="3">
    <source>
        <dbReference type="ARBA" id="ARBA00022737"/>
    </source>
</evidence>
<protein>
    <recommendedName>
        <fullName evidence="9">Mitochondrial carrier protein</fullName>
    </recommendedName>
</protein>
<gene>
    <name evidence="7" type="ORF">ILEXP_LOCUS25013</name>
</gene>
<dbReference type="InterPro" id="IPR023395">
    <property type="entry name" value="MCP_dom_sf"/>
</dbReference>
<proteinExistence type="inferred from homology"/>
<accession>A0ABC8SGZ9</accession>
<dbReference type="AlphaFoldDB" id="A0ABC8SGZ9"/>
<keyword evidence="3" id="KW-0677">Repeat</keyword>
<comment type="similarity">
    <text evidence="6">Belongs to the mitochondrial carrier (TC 2.A.29) family.</text>
</comment>
<dbReference type="GO" id="GO:0016020">
    <property type="term" value="C:membrane"/>
    <property type="evidence" value="ECO:0007669"/>
    <property type="project" value="UniProtKB-SubCell"/>
</dbReference>
<evidence type="ECO:0000256" key="2">
    <source>
        <dbReference type="ARBA" id="ARBA00022692"/>
    </source>
</evidence>
<feature type="repeat" description="Solcar" evidence="5">
    <location>
        <begin position="95"/>
        <end position="183"/>
    </location>
</feature>
<organism evidence="7 8">
    <name type="scientific">Ilex paraguariensis</name>
    <name type="common">yerba mate</name>
    <dbReference type="NCBI Taxonomy" id="185542"/>
    <lineage>
        <taxon>Eukaryota</taxon>
        <taxon>Viridiplantae</taxon>
        <taxon>Streptophyta</taxon>
        <taxon>Embryophyta</taxon>
        <taxon>Tracheophyta</taxon>
        <taxon>Spermatophyta</taxon>
        <taxon>Magnoliopsida</taxon>
        <taxon>eudicotyledons</taxon>
        <taxon>Gunneridae</taxon>
        <taxon>Pentapetalae</taxon>
        <taxon>asterids</taxon>
        <taxon>campanulids</taxon>
        <taxon>Aquifoliales</taxon>
        <taxon>Aquifoliaceae</taxon>
        <taxon>Ilex</taxon>
    </lineage>
</organism>
<dbReference type="PANTHER" id="PTHR24089">
    <property type="entry name" value="SOLUTE CARRIER FAMILY 25"/>
    <property type="match status" value="1"/>
</dbReference>
<sequence length="239" mass="26773">MEVFEHQGWQELWAGNTVNMLHIIPTQAIELGTFEFVKRAMISTQEKWSQTKCSKVQIGHVRLKDRLTVSLEAYPSLRIAINKIYKDGGIGALYAGICSHISHVIISGFTANTISYPLEVATKRLMVGALRGKCPPPHMAAALAEVFREEGLMGLYRGWGASFLKVMRPLKASLGCFMRLGKIYCLLVIYSCLAESNMEVPCSWWGLNIRIWLVLSLGFQDLVSWRGEVAAAVFFSNRN</sequence>
<reference evidence="7 8" key="1">
    <citation type="submission" date="2024-02" db="EMBL/GenBank/DDBJ databases">
        <authorList>
            <person name="Vignale AGUSTIN F."/>
            <person name="Sosa J E."/>
            <person name="Modenutti C."/>
        </authorList>
    </citation>
    <scope>NUCLEOTIDE SEQUENCE [LARGE SCALE GENOMIC DNA]</scope>
</reference>
<dbReference type="Gene3D" id="1.50.40.10">
    <property type="entry name" value="Mitochondrial carrier domain"/>
    <property type="match status" value="2"/>
</dbReference>
<dbReference type="Pfam" id="PF00153">
    <property type="entry name" value="Mito_carr"/>
    <property type="match status" value="2"/>
</dbReference>
<evidence type="ECO:0008006" key="9">
    <source>
        <dbReference type="Google" id="ProtNLM"/>
    </source>
</evidence>
<feature type="repeat" description="Solcar" evidence="5">
    <location>
        <begin position="1"/>
        <end position="40"/>
    </location>
</feature>
<evidence type="ECO:0000256" key="1">
    <source>
        <dbReference type="ARBA" id="ARBA00004141"/>
    </source>
</evidence>
<keyword evidence="2 5" id="KW-0812">Transmembrane</keyword>
<evidence type="ECO:0000256" key="4">
    <source>
        <dbReference type="ARBA" id="ARBA00023136"/>
    </source>
</evidence>
<dbReference type="EMBL" id="CAUOFW020002859">
    <property type="protein sequence ID" value="CAK9156469.1"/>
    <property type="molecule type" value="Genomic_DNA"/>
</dbReference>
<evidence type="ECO:0000313" key="8">
    <source>
        <dbReference type="Proteomes" id="UP001642360"/>
    </source>
</evidence>
<dbReference type="InterPro" id="IPR018108">
    <property type="entry name" value="MCP_transmembrane"/>
</dbReference>
<keyword evidence="6" id="KW-0813">Transport</keyword>
<comment type="subcellular location">
    <subcellularLocation>
        <location evidence="1">Membrane</location>
        <topology evidence="1">Multi-pass membrane protein</topology>
    </subcellularLocation>
</comment>
<dbReference type="Proteomes" id="UP001642360">
    <property type="component" value="Unassembled WGS sequence"/>
</dbReference>
<dbReference type="SUPFAM" id="SSF103506">
    <property type="entry name" value="Mitochondrial carrier"/>
    <property type="match status" value="1"/>
</dbReference>
<comment type="caution">
    <text evidence="7">The sequence shown here is derived from an EMBL/GenBank/DDBJ whole genome shotgun (WGS) entry which is preliminary data.</text>
</comment>
<keyword evidence="8" id="KW-1185">Reference proteome</keyword>
<evidence type="ECO:0000256" key="6">
    <source>
        <dbReference type="RuleBase" id="RU000488"/>
    </source>
</evidence>